<gene>
    <name evidence="1" type="ORF">LX87_04350</name>
</gene>
<sequence>MQKILLKSLYLIASIKYPKVRSDLRYFIRDNYYCRLNQVKYIFKDYFVKKKYKIVNYQGEFDQELRYILPFAYWHHVNGTLERTVSCKDMKEFYFFSKNHEERYTERIWQAGYNYYEVPNMTHSNTFDYSKWLRVPLKKQYANSIFLYDKPALIIANKYNIEWDKPPVNYLDLPILGKLITSLKDRYQIIYNRPLAKQIVGDNSEILDLNEYAWIREAHPEVLLMNDLYERHSNEVNNFNHLQLLVYANCNRFISMHGGTAAFASYFEGINIILSAPGNGMEHHFNEFETIFPQLSGAKILHAKNREEVLQYVNLHY</sequence>
<keyword evidence="2" id="KW-1185">Reference proteome</keyword>
<evidence type="ECO:0000313" key="2">
    <source>
        <dbReference type="Proteomes" id="UP000248790"/>
    </source>
</evidence>
<dbReference type="AlphaFoldDB" id="A0A327WS09"/>
<dbReference type="OrthoDB" id="739846at2"/>
<organism evidence="1 2">
    <name type="scientific">Larkinella arboricola</name>
    <dbReference type="NCBI Taxonomy" id="643671"/>
    <lineage>
        <taxon>Bacteria</taxon>
        <taxon>Pseudomonadati</taxon>
        <taxon>Bacteroidota</taxon>
        <taxon>Cytophagia</taxon>
        <taxon>Cytophagales</taxon>
        <taxon>Spirosomataceae</taxon>
        <taxon>Larkinella</taxon>
    </lineage>
</organism>
<dbReference type="RefSeq" id="WP_111630339.1">
    <property type="nucleotide sequence ID" value="NZ_QLMC01000005.1"/>
</dbReference>
<reference evidence="1 2" key="1">
    <citation type="submission" date="2018-06" db="EMBL/GenBank/DDBJ databases">
        <title>Genomic Encyclopedia of Archaeal and Bacterial Type Strains, Phase II (KMG-II): from individual species to whole genera.</title>
        <authorList>
            <person name="Goeker M."/>
        </authorList>
    </citation>
    <scope>NUCLEOTIDE SEQUENCE [LARGE SCALE GENOMIC DNA]</scope>
    <source>
        <strain evidence="1 2">DSM 21851</strain>
    </source>
</reference>
<comment type="caution">
    <text evidence="1">The sequence shown here is derived from an EMBL/GenBank/DDBJ whole genome shotgun (WGS) entry which is preliminary data.</text>
</comment>
<evidence type="ECO:0000313" key="1">
    <source>
        <dbReference type="EMBL" id="RAJ94463.1"/>
    </source>
</evidence>
<dbReference type="EMBL" id="QLMC01000005">
    <property type="protein sequence ID" value="RAJ94463.1"/>
    <property type="molecule type" value="Genomic_DNA"/>
</dbReference>
<proteinExistence type="predicted"/>
<accession>A0A327WS09</accession>
<dbReference type="Proteomes" id="UP000248790">
    <property type="component" value="Unassembled WGS sequence"/>
</dbReference>
<name>A0A327WS09_LARAB</name>
<protein>
    <submittedName>
        <fullName evidence="1">Uncharacterized protein</fullName>
    </submittedName>
</protein>